<proteinExistence type="predicted"/>
<accession>A0A0M3K9X5</accession>
<reference evidence="2 3" key="2">
    <citation type="submission" date="2018-11" db="EMBL/GenBank/DDBJ databases">
        <authorList>
            <consortium name="Pathogen Informatics"/>
        </authorList>
    </citation>
    <scope>NUCLEOTIDE SEQUENCE [LARGE SCALE GENOMIC DNA]</scope>
</reference>
<dbReference type="AlphaFoldDB" id="A0A0M3K9X5"/>
<dbReference type="EMBL" id="UYRR01033819">
    <property type="protein sequence ID" value="VDK59680.1"/>
    <property type="molecule type" value="Genomic_DNA"/>
</dbReference>
<evidence type="ECO:0000313" key="4">
    <source>
        <dbReference type="WBParaSite" id="ASIM_0001777001-mRNA-1"/>
    </source>
</evidence>
<dbReference type="WBParaSite" id="ASIM_0001777001-mRNA-1">
    <property type="protein sequence ID" value="ASIM_0001777001-mRNA-1"/>
    <property type="gene ID" value="ASIM_0001777001"/>
</dbReference>
<evidence type="ECO:0000313" key="2">
    <source>
        <dbReference type="EMBL" id="VDK59680.1"/>
    </source>
</evidence>
<evidence type="ECO:0000313" key="3">
    <source>
        <dbReference type="Proteomes" id="UP000267096"/>
    </source>
</evidence>
<gene>
    <name evidence="2" type="ORF">ASIM_LOCUS17171</name>
</gene>
<reference evidence="4" key="1">
    <citation type="submission" date="2017-02" db="UniProtKB">
        <authorList>
            <consortium name="WormBaseParasite"/>
        </authorList>
    </citation>
    <scope>IDENTIFICATION</scope>
</reference>
<feature type="region of interest" description="Disordered" evidence="1">
    <location>
        <begin position="32"/>
        <end position="63"/>
    </location>
</feature>
<dbReference type="Proteomes" id="UP000267096">
    <property type="component" value="Unassembled WGS sequence"/>
</dbReference>
<keyword evidence="3" id="KW-1185">Reference proteome</keyword>
<protein>
    <submittedName>
        <fullName evidence="4">Secreted protein</fullName>
    </submittedName>
</protein>
<name>A0A0M3K9X5_ANISI</name>
<sequence>MNRKNERMIEDVCIELFFFLCYTYLVHAKAYVPKPKPRPNESSSHRKESAKQPIEWSNFGVVK</sequence>
<organism evidence="4">
    <name type="scientific">Anisakis simplex</name>
    <name type="common">Herring worm</name>
    <dbReference type="NCBI Taxonomy" id="6269"/>
    <lineage>
        <taxon>Eukaryota</taxon>
        <taxon>Metazoa</taxon>
        <taxon>Ecdysozoa</taxon>
        <taxon>Nematoda</taxon>
        <taxon>Chromadorea</taxon>
        <taxon>Rhabditida</taxon>
        <taxon>Spirurina</taxon>
        <taxon>Ascaridomorpha</taxon>
        <taxon>Ascaridoidea</taxon>
        <taxon>Anisakidae</taxon>
        <taxon>Anisakis</taxon>
        <taxon>Anisakis simplex complex</taxon>
    </lineage>
</organism>
<evidence type="ECO:0000256" key="1">
    <source>
        <dbReference type="SAM" id="MobiDB-lite"/>
    </source>
</evidence>